<proteinExistence type="predicted"/>
<dbReference type="EMBL" id="AANLOM010000009">
    <property type="protein sequence ID" value="EDP4261501.1"/>
    <property type="molecule type" value="Genomic_DNA"/>
</dbReference>
<name>A0A6F9KDT0_CAMJU</name>
<comment type="caution">
    <text evidence="3">The sequence shown here is derived from an EMBL/GenBank/DDBJ whole genome shotgun (WGS) entry which is preliminary data.</text>
</comment>
<dbReference type="AlphaFoldDB" id="A0A6F9KDT0"/>
<dbReference type="EMBL" id="AANLDI010000013">
    <property type="protein sequence ID" value="EDP3324616.1"/>
    <property type="molecule type" value="Genomic_DNA"/>
</dbReference>
<dbReference type="EMBL" id="AANKZF010000013">
    <property type="protein sequence ID" value="EDP3546762.1"/>
    <property type="molecule type" value="Genomic_DNA"/>
</dbReference>
<organism evidence="3">
    <name type="scientific">Campylobacter jejuni</name>
    <dbReference type="NCBI Taxonomy" id="197"/>
    <lineage>
        <taxon>Bacteria</taxon>
        <taxon>Pseudomonadati</taxon>
        <taxon>Campylobacterota</taxon>
        <taxon>Epsilonproteobacteria</taxon>
        <taxon>Campylobacterales</taxon>
        <taxon>Campylobacteraceae</taxon>
        <taxon>Campylobacter</taxon>
    </lineage>
</organism>
<protein>
    <submittedName>
        <fullName evidence="3">Uncharacterized protein</fullName>
    </submittedName>
</protein>
<evidence type="ECO:0000313" key="3">
    <source>
        <dbReference type="EMBL" id="EDP3547350.1"/>
    </source>
</evidence>
<evidence type="ECO:0000313" key="2">
    <source>
        <dbReference type="EMBL" id="EDP3546762.1"/>
    </source>
</evidence>
<evidence type="ECO:0000313" key="4">
    <source>
        <dbReference type="EMBL" id="EDP4261501.1"/>
    </source>
</evidence>
<sequence length="48" mass="5413">MPEKGKTFAGEVREETVAWSKDTYQLLKQAEQGKVKSYVQDIAVPTNL</sequence>
<gene>
    <name evidence="1" type="ORF">GWQ62_06575</name>
    <name evidence="2" type="ORF">GWQ63_06110</name>
    <name evidence="3" type="ORF">GWQ63_09255</name>
    <name evidence="4" type="ORF">GZ495_001360</name>
</gene>
<accession>A0A6F9KDT0</accession>
<dbReference type="EMBL" id="AANKZF010000048">
    <property type="protein sequence ID" value="EDP3547350.1"/>
    <property type="molecule type" value="Genomic_DNA"/>
</dbReference>
<evidence type="ECO:0000313" key="1">
    <source>
        <dbReference type="EMBL" id="EDP3324616.1"/>
    </source>
</evidence>
<reference evidence="1" key="2">
    <citation type="submission" date="2020-01" db="EMBL/GenBank/DDBJ databases">
        <authorList>
            <consortium name="PulseNet: The National Subtyping Network for Foodborne Disease Surveillance"/>
            <person name="Tarr C.L."/>
            <person name="Trees E."/>
            <person name="Katz L.S."/>
            <person name="Carleton-Romer H.A."/>
            <person name="Stroika S."/>
            <person name="Kucerova Z."/>
            <person name="Roache K.F."/>
            <person name="Sabol A.L."/>
            <person name="Besser J."/>
            <person name="Gerner-Smidt P."/>
        </authorList>
    </citation>
    <scope>NUCLEOTIDE SEQUENCE</scope>
    <source>
        <strain evidence="1">PNUSAC015084</strain>
        <strain evidence="4">PNUSAC015395</strain>
    </source>
</reference>
<reference evidence="3" key="1">
    <citation type="submission" date="2020-01" db="EMBL/GenBank/DDBJ databases">
        <authorList>
            <consortium name="NARMS: The National Antimicrobial Resistance Monitoring System"/>
        </authorList>
    </citation>
    <scope>NUCLEOTIDE SEQUENCE</scope>
    <source>
        <strain evidence="3">FSIS11927641</strain>
    </source>
</reference>